<proteinExistence type="predicted"/>
<dbReference type="EMBL" id="BSSU01000002">
    <property type="protein sequence ID" value="GLX81066.1"/>
    <property type="molecule type" value="Genomic_DNA"/>
</dbReference>
<evidence type="ECO:0008006" key="6">
    <source>
        <dbReference type="Google" id="ProtNLM"/>
    </source>
</evidence>
<name>A0ABQ6H3Q4_9GAMM</name>
<dbReference type="Proteomes" id="UP001157133">
    <property type="component" value="Unassembled WGS sequence"/>
</dbReference>
<dbReference type="RefSeq" id="WP_284206389.1">
    <property type="nucleotide sequence ID" value="NZ_BSSU01000002.1"/>
</dbReference>
<accession>A0ABQ6H3Q4</accession>
<gene>
    <name evidence="4" type="ORF">theurythT_05180</name>
</gene>
<protein>
    <recommendedName>
        <fullName evidence="6">Hydrolase</fullName>
    </recommendedName>
</protein>
<evidence type="ECO:0000313" key="5">
    <source>
        <dbReference type="Proteomes" id="UP001157133"/>
    </source>
</evidence>
<dbReference type="SUPFAM" id="SSF49344">
    <property type="entry name" value="CBD9-like"/>
    <property type="match status" value="1"/>
</dbReference>
<dbReference type="Pfam" id="PF06452">
    <property type="entry name" value="CBM9_1"/>
    <property type="match status" value="1"/>
</dbReference>
<evidence type="ECO:0000313" key="4">
    <source>
        <dbReference type="EMBL" id="GLX81066.1"/>
    </source>
</evidence>
<feature type="domain" description="Carbohydrate-binding" evidence="2">
    <location>
        <begin position="40"/>
        <end position="180"/>
    </location>
</feature>
<comment type="caution">
    <text evidence="4">The sequence shown here is derived from an EMBL/GenBank/DDBJ whole genome shotgun (WGS) entry which is preliminary data.</text>
</comment>
<sequence length="787" mass="90361">MRPNWPALLCTLMTLSFSAIAIEKDAPTIPIPKISGEIQVDAKLDELQWKNAKKVQVNNVTRPYDNVPSPVQTEALLMEDGETFYIAFIAQDPDPSQIRAFLRDRDRSWGDDIVGIKIDAYNDQRLAYRFLANALGVQIDGIENAVTRRESDSWDGIWQSKGEINDNGYIVEMALPLRMLNFNEGLDIQEWGIELVRFYPRQERLRISNIYLDRDNNCELCQLATAQGFSGAKQGQNLTIAPSAVLGRREERDDDSTDWKSEDLQEVSLDVRWGITPDILLNATINPDFSTVESDSAQLSINSTFALFFEEKRPFFLDNADYFESDYNLVYTRNINSPNYGAKLTGRHGDHSLGVFLTDDEYTNILIPGNRSSSVGTIEDESKALAFRYRYNLGQDITLGWISTMRDGQYYENQVHGIDANIKFTESDTFKFQSVYSNTLYPEDFYEQFCDAEDPLACQDSTNLPPCSIEEGCDTNELVLRTLKDGDFSGSAFKADYRHSDRDWFYRAFYNKQNSGFRGDLGFMSRVDHNRAGLAVERKWYAEQGNWWNRFNIYSDYDISHNDAGELLEEEYDLSANLSAKYESFFRVGYTYRDVVGSRIDKSSLAIEGNTTLFHQNEFNVFAEVKPVSGLYLNTRVESGDGIDYSNNRAGKKLQVRPVINWSVNKHLEIKLRHTYRELDADNANVFMARLTDLRTTYQFNVQSYLRFTIIYNNTSRNPFNSPYTLPEDIDANSKDISTELLYAYKLNPQTVFYAGYSDHHDSTTGFSNLSQDNRAVYMKFSYAWLK</sequence>
<keyword evidence="1" id="KW-0732">Signal</keyword>
<dbReference type="InterPro" id="IPR010502">
    <property type="entry name" value="Carb-bd_dom_fam9"/>
</dbReference>
<evidence type="ECO:0000259" key="3">
    <source>
        <dbReference type="Pfam" id="PF19313"/>
    </source>
</evidence>
<feature type="signal peptide" evidence="1">
    <location>
        <begin position="1"/>
        <end position="21"/>
    </location>
</feature>
<feature type="chain" id="PRO_5046537547" description="Hydrolase" evidence="1">
    <location>
        <begin position="22"/>
        <end position="787"/>
    </location>
</feature>
<dbReference type="Pfam" id="PF19313">
    <property type="entry name" value="DUF5916"/>
    <property type="match status" value="1"/>
</dbReference>
<organism evidence="4 5">
    <name type="scientific">Thalassotalea eurytherma</name>
    <dbReference type="NCBI Taxonomy" id="1144278"/>
    <lineage>
        <taxon>Bacteria</taxon>
        <taxon>Pseudomonadati</taxon>
        <taxon>Pseudomonadota</taxon>
        <taxon>Gammaproteobacteria</taxon>
        <taxon>Alteromonadales</taxon>
        <taxon>Colwelliaceae</taxon>
        <taxon>Thalassotalea</taxon>
    </lineage>
</organism>
<keyword evidence="5" id="KW-1185">Reference proteome</keyword>
<dbReference type="Gene3D" id="2.60.40.1190">
    <property type="match status" value="1"/>
</dbReference>
<feature type="domain" description="DUF5916" evidence="3">
    <location>
        <begin position="263"/>
        <end position="336"/>
    </location>
</feature>
<reference evidence="4 5" key="1">
    <citation type="submission" date="2023-03" db="EMBL/GenBank/DDBJ databases">
        <title>Draft genome sequence of Thalassotalea eurytherma JCM 18482T.</title>
        <authorList>
            <person name="Sawabe T."/>
        </authorList>
    </citation>
    <scope>NUCLEOTIDE SEQUENCE [LARGE SCALE GENOMIC DNA]</scope>
    <source>
        <strain evidence="4 5">JCM 18482</strain>
    </source>
</reference>
<dbReference type="InterPro" id="IPR045670">
    <property type="entry name" value="DUF5916"/>
</dbReference>
<evidence type="ECO:0000259" key="2">
    <source>
        <dbReference type="Pfam" id="PF06452"/>
    </source>
</evidence>
<evidence type="ECO:0000256" key="1">
    <source>
        <dbReference type="SAM" id="SignalP"/>
    </source>
</evidence>
<dbReference type="CDD" id="cd09618">
    <property type="entry name" value="CBM9_like_2"/>
    <property type="match status" value="1"/>
</dbReference>